<evidence type="ECO:0000256" key="1">
    <source>
        <dbReference type="SAM" id="SignalP"/>
    </source>
</evidence>
<dbReference type="EMBL" id="JAZGQO010000002">
    <property type="protein sequence ID" value="KAK6190507.1"/>
    <property type="molecule type" value="Genomic_DNA"/>
</dbReference>
<dbReference type="SUPFAM" id="SSF56496">
    <property type="entry name" value="Fibrinogen C-terminal domain-like"/>
    <property type="match status" value="1"/>
</dbReference>
<feature type="domain" description="Apple" evidence="2">
    <location>
        <begin position="31"/>
        <end position="105"/>
    </location>
</feature>
<evidence type="ECO:0000313" key="5">
    <source>
        <dbReference type="Proteomes" id="UP001347796"/>
    </source>
</evidence>
<dbReference type="PROSITE" id="PS50948">
    <property type="entry name" value="PAN"/>
    <property type="match status" value="1"/>
</dbReference>
<keyword evidence="1" id="KW-0732">Signal</keyword>
<dbReference type="Pfam" id="PF00024">
    <property type="entry name" value="PAN_1"/>
    <property type="match status" value="1"/>
</dbReference>
<evidence type="ECO:0000259" key="3">
    <source>
        <dbReference type="PROSITE" id="PS51406"/>
    </source>
</evidence>
<feature type="chain" id="PRO_5042961950" evidence="1">
    <location>
        <begin position="19"/>
        <end position="356"/>
    </location>
</feature>
<feature type="signal peptide" evidence="1">
    <location>
        <begin position="1"/>
        <end position="18"/>
    </location>
</feature>
<evidence type="ECO:0000259" key="2">
    <source>
        <dbReference type="PROSITE" id="PS50948"/>
    </source>
</evidence>
<dbReference type="InterPro" id="IPR014716">
    <property type="entry name" value="Fibrinogen_a/b/g_C_1"/>
</dbReference>
<sequence length="356" mass="40426">MLLLLGFSFTVFGQWSNGQVLSSYFDQSPFCNRTLSNVVNEAFWTNQVTSLLSCFDECNGRASCKTAAFDQTTNNCRLYQISPNEYDYTSVLTLPSDIYHMRKLCENGGSRINSNCVCIGGYVGSYCEKLMMDCSEGFESGHYTNQSGIFQIQPTAASSPFEVVCRMQEGGYTLIQLNDEYNTENFNQSWEQYKQGFGSLNRTHWLGLDHIHDITSSRTQDAYVYIVDVMAQTPYLRKFVNFRVENESMEYAMYYSSSEAVRGFNDLGDSLYNLVGQGFTTYDHDNDQSPTNCAQNYDVGFWYNWCALCNINGRMGISVNPGDVTEAHWLNDLGSYAVIKHIEIRLKRSMTGMPSL</sequence>
<dbReference type="SUPFAM" id="SSF57414">
    <property type="entry name" value="Hairpin loop containing domain-like"/>
    <property type="match status" value="1"/>
</dbReference>
<reference evidence="4 5" key="1">
    <citation type="submission" date="2024-01" db="EMBL/GenBank/DDBJ databases">
        <title>The genome of the rayed Mediterranean limpet Patella caerulea (Linnaeus, 1758).</title>
        <authorList>
            <person name="Anh-Thu Weber A."/>
            <person name="Halstead-Nussloch G."/>
        </authorList>
    </citation>
    <scope>NUCLEOTIDE SEQUENCE [LARGE SCALE GENOMIC DNA]</scope>
    <source>
        <strain evidence="4">AATW-2023a</strain>
        <tissue evidence="4">Whole specimen</tissue>
    </source>
</reference>
<protein>
    <submittedName>
        <fullName evidence="4">Uncharacterized protein</fullName>
    </submittedName>
</protein>
<dbReference type="Pfam" id="PF00147">
    <property type="entry name" value="Fibrinogen_C"/>
    <property type="match status" value="1"/>
</dbReference>
<dbReference type="PANTHER" id="PTHR19143">
    <property type="entry name" value="FIBRINOGEN/TENASCIN/ANGIOPOEITIN"/>
    <property type="match status" value="1"/>
</dbReference>
<comment type="caution">
    <text evidence="4">The sequence shown here is derived from an EMBL/GenBank/DDBJ whole genome shotgun (WGS) entry which is preliminary data.</text>
</comment>
<keyword evidence="5" id="KW-1185">Reference proteome</keyword>
<dbReference type="InterPro" id="IPR002181">
    <property type="entry name" value="Fibrinogen_a/b/g_C_dom"/>
</dbReference>
<name>A0AAN8K5W9_PATCE</name>
<dbReference type="SMART" id="SM00186">
    <property type="entry name" value="FBG"/>
    <property type="match status" value="1"/>
</dbReference>
<accession>A0AAN8K5W9</accession>
<feature type="domain" description="Fibrinogen C-terminal" evidence="3">
    <location>
        <begin position="125"/>
        <end position="350"/>
    </location>
</feature>
<dbReference type="InterPro" id="IPR036056">
    <property type="entry name" value="Fibrinogen-like_C"/>
</dbReference>
<organism evidence="4 5">
    <name type="scientific">Patella caerulea</name>
    <name type="common">Rayed Mediterranean limpet</name>
    <dbReference type="NCBI Taxonomy" id="87958"/>
    <lineage>
        <taxon>Eukaryota</taxon>
        <taxon>Metazoa</taxon>
        <taxon>Spiralia</taxon>
        <taxon>Lophotrochozoa</taxon>
        <taxon>Mollusca</taxon>
        <taxon>Gastropoda</taxon>
        <taxon>Patellogastropoda</taxon>
        <taxon>Patelloidea</taxon>
        <taxon>Patellidae</taxon>
        <taxon>Patella</taxon>
    </lineage>
</organism>
<dbReference type="Proteomes" id="UP001347796">
    <property type="component" value="Unassembled WGS sequence"/>
</dbReference>
<evidence type="ECO:0000313" key="4">
    <source>
        <dbReference type="EMBL" id="KAK6190507.1"/>
    </source>
</evidence>
<dbReference type="GO" id="GO:0005615">
    <property type="term" value="C:extracellular space"/>
    <property type="evidence" value="ECO:0007669"/>
    <property type="project" value="TreeGrafter"/>
</dbReference>
<dbReference type="PROSITE" id="PS51406">
    <property type="entry name" value="FIBRINOGEN_C_2"/>
    <property type="match status" value="1"/>
</dbReference>
<proteinExistence type="predicted"/>
<gene>
    <name evidence="4" type="ORF">SNE40_002364</name>
</gene>
<dbReference type="InterPro" id="IPR050373">
    <property type="entry name" value="Fibrinogen_C-term_domain"/>
</dbReference>
<dbReference type="InterPro" id="IPR003609">
    <property type="entry name" value="Pan_app"/>
</dbReference>
<dbReference type="AlphaFoldDB" id="A0AAN8K5W9"/>
<dbReference type="Gene3D" id="3.90.215.10">
    <property type="entry name" value="Gamma Fibrinogen, chain A, domain 1"/>
    <property type="match status" value="1"/>
</dbReference>